<dbReference type="AlphaFoldDB" id="A0A0T9UYY8"/>
<name>A0A0T9UYY8_YERAE</name>
<evidence type="ECO:0000313" key="1">
    <source>
        <dbReference type="EMBL" id="CNL86515.1"/>
    </source>
</evidence>
<protein>
    <submittedName>
        <fullName evidence="1">Uncharacterized protein</fullName>
    </submittedName>
</protein>
<sequence length="43" mass="5075">MNAATLTYKFLYRQPQKQYGKPMELIMIFIIGLLVENSAHKHH</sequence>
<proteinExistence type="predicted"/>
<dbReference type="EMBL" id="CQEM01000027">
    <property type="protein sequence ID" value="CNL86515.1"/>
    <property type="molecule type" value="Genomic_DNA"/>
</dbReference>
<dbReference type="Proteomes" id="UP000040088">
    <property type="component" value="Unassembled WGS sequence"/>
</dbReference>
<reference evidence="2" key="1">
    <citation type="submission" date="2015-03" db="EMBL/GenBank/DDBJ databases">
        <authorList>
            <consortium name="Pathogen Informatics"/>
        </authorList>
    </citation>
    <scope>NUCLEOTIDE SEQUENCE [LARGE SCALE GENOMIC DNA]</scope>
    <source>
        <strain evidence="2">IP27925</strain>
    </source>
</reference>
<gene>
    <name evidence="1" type="ORF">ERS008460_03964</name>
</gene>
<evidence type="ECO:0000313" key="2">
    <source>
        <dbReference type="Proteomes" id="UP000040088"/>
    </source>
</evidence>
<accession>A0A0T9UYY8</accession>
<organism evidence="1 2">
    <name type="scientific">Yersinia aleksiciae</name>
    <dbReference type="NCBI Taxonomy" id="263819"/>
    <lineage>
        <taxon>Bacteria</taxon>
        <taxon>Pseudomonadati</taxon>
        <taxon>Pseudomonadota</taxon>
        <taxon>Gammaproteobacteria</taxon>
        <taxon>Enterobacterales</taxon>
        <taxon>Yersiniaceae</taxon>
        <taxon>Yersinia</taxon>
    </lineage>
</organism>